<sequence>MRLSRRIDNIIVDIDNFGRRHVLVLIPVTCLIIVVLLSGRFELSSHNISNIVNVSGVLAGFLFSVHSIMLSFPDEKNFVQHLKKSGYIKIIFRCIFTGEMFLFATLLIGIFIPNKNLLLFTFLSGLICAIVSAIYLYRISIMVSNSK</sequence>
<feature type="transmembrane region" description="Helical" evidence="1">
    <location>
        <begin position="51"/>
        <end position="70"/>
    </location>
</feature>
<keyword evidence="1" id="KW-0812">Transmembrane</keyword>
<dbReference type="AlphaFoldDB" id="A0A1H3QZA9"/>
<reference evidence="2 3" key="1">
    <citation type="submission" date="2016-10" db="EMBL/GenBank/DDBJ databases">
        <authorList>
            <person name="de Groot N.N."/>
        </authorList>
    </citation>
    <scope>NUCLEOTIDE SEQUENCE [LARGE SCALE GENOMIC DNA]</scope>
    <source>
        <strain evidence="2 3">APO</strain>
    </source>
</reference>
<protein>
    <submittedName>
        <fullName evidence="2">Uncharacterized protein</fullName>
    </submittedName>
</protein>
<feature type="transmembrane region" description="Helical" evidence="1">
    <location>
        <begin position="118"/>
        <end position="137"/>
    </location>
</feature>
<dbReference type="EMBL" id="FNPV01000011">
    <property type="protein sequence ID" value="SDZ18690.1"/>
    <property type="molecule type" value="Genomic_DNA"/>
</dbReference>
<keyword evidence="1" id="KW-0472">Membrane</keyword>
<keyword evidence="3" id="KW-1185">Reference proteome</keyword>
<feature type="transmembrane region" description="Helical" evidence="1">
    <location>
        <begin position="90"/>
        <end position="112"/>
    </location>
</feature>
<evidence type="ECO:0000256" key="1">
    <source>
        <dbReference type="SAM" id="Phobius"/>
    </source>
</evidence>
<evidence type="ECO:0000313" key="3">
    <source>
        <dbReference type="Proteomes" id="UP000199230"/>
    </source>
</evidence>
<proteinExistence type="predicted"/>
<feature type="transmembrane region" description="Helical" evidence="1">
    <location>
        <begin position="21"/>
        <end position="39"/>
    </location>
</feature>
<evidence type="ECO:0000313" key="2">
    <source>
        <dbReference type="EMBL" id="SDZ18690.1"/>
    </source>
</evidence>
<gene>
    <name evidence="2" type="ORF">SAMN05192546_11141</name>
</gene>
<name>A0A1H3QZA9_9FIRM</name>
<dbReference type="Proteomes" id="UP000199230">
    <property type="component" value="Unassembled WGS sequence"/>
</dbReference>
<keyword evidence="1" id="KW-1133">Transmembrane helix</keyword>
<organism evidence="2 3">
    <name type="scientific">Tindallia californiensis</name>
    <dbReference type="NCBI Taxonomy" id="159292"/>
    <lineage>
        <taxon>Bacteria</taxon>
        <taxon>Bacillati</taxon>
        <taxon>Bacillota</taxon>
        <taxon>Clostridia</taxon>
        <taxon>Peptostreptococcales</taxon>
        <taxon>Tindalliaceae</taxon>
        <taxon>Tindallia</taxon>
    </lineage>
</organism>
<accession>A0A1H3QZA9</accession>